<organism evidence="1">
    <name type="scientific">uncultured marine microorganism HF4000_005K23</name>
    <dbReference type="NCBI Taxonomy" id="455508"/>
    <lineage>
        <taxon>unclassified sequences</taxon>
        <taxon>environmental samples</taxon>
    </lineage>
</organism>
<reference evidence="1" key="1">
    <citation type="journal article" date="2008" name="ISME J.">
        <title>Genomic patterns of recombination, clonal divergence and environment in marine microbial populations.</title>
        <authorList>
            <person name="Konstantinidis K.T."/>
            <person name="Delong E.F."/>
        </authorList>
    </citation>
    <scope>NUCLEOTIDE SEQUENCE</scope>
</reference>
<evidence type="ECO:0000313" key="1">
    <source>
        <dbReference type="EMBL" id="ABZ06146.1"/>
    </source>
</evidence>
<protein>
    <submittedName>
        <fullName evidence="1">Uncharacterized protein</fullName>
    </submittedName>
</protein>
<proteinExistence type="predicted"/>
<name>B3T0N7_9ZZZZ</name>
<gene>
    <name evidence="1" type="ORF">ALOHA_HF4000005K23ctg1g33</name>
</gene>
<dbReference type="EMBL" id="EU016567">
    <property type="protein sequence ID" value="ABZ06146.1"/>
    <property type="molecule type" value="Genomic_DNA"/>
</dbReference>
<dbReference type="AlphaFoldDB" id="B3T0N7"/>
<accession>B3T0N7</accession>
<sequence>MKRTNRPLNIIYFNTSEKGASGGAKIIYGHSDLINKLNISNVTSEVLHIKKNKISKWTTSIKKKLKIKSNKHIGWDAKDITINENYSHEWFDHDVKVKKNFIFDKKKDFIIFPVKTKNGIIAGVWIWIEKKS</sequence>